<evidence type="ECO:0000313" key="6">
    <source>
        <dbReference type="EMBL" id="MBS2099149.1"/>
    </source>
</evidence>
<keyword evidence="2" id="KW-0479">Metal-binding</keyword>
<keyword evidence="1" id="KW-0004">4Fe-4S</keyword>
<comment type="caution">
    <text evidence="6">The sequence shown here is derived from an EMBL/GenBank/DDBJ whole genome shotgun (WGS) entry which is preliminary data.</text>
</comment>
<protein>
    <submittedName>
        <fullName evidence="6">Ferredoxin family protein</fullName>
    </submittedName>
</protein>
<evidence type="ECO:0000259" key="5">
    <source>
        <dbReference type="PROSITE" id="PS51379"/>
    </source>
</evidence>
<proteinExistence type="predicted"/>
<dbReference type="RefSeq" id="WP_212216392.1">
    <property type="nucleotide sequence ID" value="NZ_JAGUCO010000008.1"/>
</dbReference>
<sequence>MSNKKITICACSSRSFVKKYKVAQLATELQKNGNDVTIIADLCELVQKQSPKVENIAKTAIIACYSRAIQSQMNWLNLQADNIYDIRNKEVADILTEFNISSDIEDQPIDSDILNDVNHLADNNGTDAWYPVLDKTRCTNCGKCHDFCLFGVYTIENKEVKVIHPENCKNNCPACARICPSSAIIFPKYEKSPINGGTELEEVFSKDDMEEAYQKRLEYRLKQNRSRFSLLKKDNSKSTTPINLGLDLKKE</sequence>
<dbReference type="SUPFAM" id="SSF54862">
    <property type="entry name" value="4Fe-4S ferredoxins"/>
    <property type="match status" value="1"/>
</dbReference>
<organism evidence="6 7">
    <name type="scientific">Carboxylicivirga linearis</name>
    <dbReference type="NCBI Taxonomy" id="1628157"/>
    <lineage>
        <taxon>Bacteria</taxon>
        <taxon>Pseudomonadati</taxon>
        <taxon>Bacteroidota</taxon>
        <taxon>Bacteroidia</taxon>
        <taxon>Marinilabiliales</taxon>
        <taxon>Marinilabiliaceae</taxon>
        <taxon>Carboxylicivirga</taxon>
    </lineage>
</organism>
<dbReference type="EMBL" id="JAGUCO010000008">
    <property type="protein sequence ID" value="MBS2099149.1"/>
    <property type="molecule type" value="Genomic_DNA"/>
</dbReference>
<evidence type="ECO:0000313" key="7">
    <source>
        <dbReference type="Proteomes" id="UP000708576"/>
    </source>
</evidence>
<dbReference type="InterPro" id="IPR017896">
    <property type="entry name" value="4Fe4S_Fe-S-bd"/>
</dbReference>
<dbReference type="PROSITE" id="PS51379">
    <property type="entry name" value="4FE4S_FER_2"/>
    <property type="match status" value="2"/>
</dbReference>
<keyword evidence="7" id="KW-1185">Reference proteome</keyword>
<evidence type="ECO:0000256" key="1">
    <source>
        <dbReference type="ARBA" id="ARBA00022485"/>
    </source>
</evidence>
<evidence type="ECO:0000256" key="4">
    <source>
        <dbReference type="ARBA" id="ARBA00023014"/>
    </source>
</evidence>
<reference evidence="6 7" key="1">
    <citation type="journal article" date="2015" name="Int. J. Syst. Evol. Microbiol.">
        <title>Carboxylicivirga linearis sp. nov., isolated from a sea cucumber culture pond.</title>
        <authorList>
            <person name="Wang F.Q."/>
            <person name="Zhou Y.X."/>
            <person name="Lin X.Z."/>
            <person name="Chen G.J."/>
            <person name="Du Z.J."/>
        </authorList>
    </citation>
    <scope>NUCLEOTIDE SEQUENCE [LARGE SCALE GENOMIC DNA]</scope>
    <source>
        <strain evidence="6 7">FB218</strain>
    </source>
</reference>
<keyword evidence="3" id="KW-0408">Iron</keyword>
<dbReference type="Gene3D" id="3.30.70.20">
    <property type="match status" value="1"/>
</dbReference>
<dbReference type="PANTHER" id="PTHR43687:SF1">
    <property type="entry name" value="FERREDOXIN III"/>
    <property type="match status" value="1"/>
</dbReference>
<evidence type="ECO:0000256" key="2">
    <source>
        <dbReference type="ARBA" id="ARBA00022723"/>
    </source>
</evidence>
<evidence type="ECO:0000256" key="3">
    <source>
        <dbReference type="ARBA" id="ARBA00023004"/>
    </source>
</evidence>
<dbReference type="Proteomes" id="UP000708576">
    <property type="component" value="Unassembled WGS sequence"/>
</dbReference>
<dbReference type="PANTHER" id="PTHR43687">
    <property type="entry name" value="ADENYLYLSULFATE REDUCTASE, BETA SUBUNIT"/>
    <property type="match status" value="1"/>
</dbReference>
<dbReference type="InterPro" id="IPR050572">
    <property type="entry name" value="Fe-S_Ferredoxin"/>
</dbReference>
<feature type="domain" description="4Fe-4S ferredoxin-type" evidence="5">
    <location>
        <begin position="159"/>
        <end position="189"/>
    </location>
</feature>
<feature type="domain" description="4Fe-4S ferredoxin-type" evidence="5">
    <location>
        <begin position="129"/>
        <end position="158"/>
    </location>
</feature>
<name>A0ABS5JW73_9BACT</name>
<keyword evidence="4" id="KW-0411">Iron-sulfur</keyword>
<gene>
    <name evidence="6" type="ORF">KEM10_12730</name>
</gene>
<accession>A0ABS5JW73</accession>